<dbReference type="SUPFAM" id="SSF47384">
    <property type="entry name" value="Homodimeric domain of signal transducing histidine kinase"/>
    <property type="match status" value="1"/>
</dbReference>
<dbReference type="Pfam" id="PF00672">
    <property type="entry name" value="HAMP"/>
    <property type="match status" value="1"/>
</dbReference>
<dbReference type="InterPro" id="IPR005467">
    <property type="entry name" value="His_kinase_dom"/>
</dbReference>
<keyword evidence="5" id="KW-0597">Phosphoprotein</keyword>
<comment type="catalytic activity">
    <reaction evidence="1">
        <text>ATP + protein L-histidine = ADP + protein N-phospho-L-histidine.</text>
        <dbReference type="EC" id="2.7.13.3"/>
    </reaction>
</comment>
<dbReference type="Pfam" id="PF02518">
    <property type="entry name" value="HATPase_c"/>
    <property type="match status" value="1"/>
</dbReference>
<keyword evidence="11 14" id="KW-1133">Transmembrane helix</keyword>
<keyword evidence="10" id="KW-0067">ATP-binding</keyword>
<evidence type="ECO:0000256" key="1">
    <source>
        <dbReference type="ARBA" id="ARBA00000085"/>
    </source>
</evidence>
<dbReference type="GO" id="GO:0000155">
    <property type="term" value="F:phosphorelay sensor kinase activity"/>
    <property type="evidence" value="ECO:0007669"/>
    <property type="project" value="InterPro"/>
</dbReference>
<evidence type="ECO:0000256" key="5">
    <source>
        <dbReference type="ARBA" id="ARBA00022553"/>
    </source>
</evidence>
<dbReference type="InterPro" id="IPR003661">
    <property type="entry name" value="HisK_dim/P_dom"/>
</dbReference>
<feature type="transmembrane region" description="Helical" evidence="14">
    <location>
        <begin position="35"/>
        <end position="57"/>
    </location>
</feature>
<dbReference type="InterPro" id="IPR003660">
    <property type="entry name" value="HAMP_dom"/>
</dbReference>
<dbReference type="SUPFAM" id="SSF55874">
    <property type="entry name" value="ATPase domain of HSP90 chaperone/DNA topoisomerase II/histidine kinase"/>
    <property type="match status" value="1"/>
</dbReference>
<keyword evidence="6" id="KW-0808">Transferase</keyword>
<dbReference type="Pfam" id="PF00512">
    <property type="entry name" value="HisKA"/>
    <property type="match status" value="1"/>
</dbReference>
<reference evidence="17 18" key="1">
    <citation type="submission" date="2020-08" db="EMBL/GenBank/DDBJ databases">
        <title>Cohnella phylogeny.</title>
        <authorList>
            <person name="Dunlap C."/>
        </authorList>
    </citation>
    <scope>NUCLEOTIDE SEQUENCE [LARGE SCALE GENOMIC DNA]</scope>
    <source>
        <strain evidence="17 18">DSM 28246</strain>
    </source>
</reference>
<dbReference type="PRINTS" id="PR00344">
    <property type="entry name" value="BCTRLSENSOR"/>
</dbReference>
<dbReference type="InterPro" id="IPR036890">
    <property type="entry name" value="HATPase_C_sf"/>
</dbReference>
<dbReference type="Proteomes" id="UP000547209">
    <property type="component" value="Unassembled WGS sequence"/>
</dbReference>
<evidence type="ECO:0000256" key="10">
    <source>
        <dbReference type="ARBA" id="ARBA00022840"/>
    </source>
</evidence>
<evidence type="ECO:0000256" key="2">
    <source>
        <dbReference type="ARBA" id="ARBA00004651"/>
    </source>
</evidence>
<evidence type="ECO:0000256" key="12">
    <source>
        <dbReference type="ARBA" id="ARBA00023012"/>
    </source>
</evidence>
<dbReference type="EMBL" id="JACJVP010000024">
    <property type="protein sequence ID" value="MBB6672020.1"/>
    <property type="molecule type" value="Genomic_DNA"/>
</dbReference>
<evidence type="ECO:0000259" key="15">
    <source>
        <dbReference type="PROSITE" id="PS50109"/>
    </source>
</evidence>
<feature type="domain" description="Histidine kinase" evidence="15">
    <location>
        <begin position="147"/>
        <end position="359"/>
    </location>
</feature>
<keyword evidence="9 17" id="KW-0418">Kinase</keyword>
<dbReference type="InterPro" id="IPR004358">
    <property type="entry name" value="Sig_transdc_His_kin-like_C"/>
</dbReference>
<evidence type="ECO:0000256" key="8">
    <source>
        <dbReference type="ARBA" id="ARBA00022741"/>
    </source>
</evidence>
<dbReference type="Gene3D" id="1.10.8.500">
    <property type="entry name" value="HAMP domain in histidine kinase"/>
    <property type="match status" value="1"/>
</dbReference>
<keyword evidence="18" id="KW-1185">Reference proteome</keyword>
<dbReference type="Gene3D" id="3.30.565.10">
    <property type="entry name" value="Histidine kinase-like ATPase, C-terminal domain"/>
    <property type="match status" value="1"/>
</dbReference>
<keyword evidence="4" id="KW-1003">Cell membrane</keyword>
<comment type="subcellular location">
    <subcellularLocation>
        <location evidence="2">Cell membrane</location>
        <topology evidence="2">Multi-pass membrane protein</topology>
    </subcellularLocation>
</comment>
<keyword evidence="12" id="KW-0902">Two-component regulatory system</keyword>
<proteinExistence type="predicted"/>
<dbReference type="SMART" id="SM00388">
    <property type="entry name" value="HisKA"/>
    <property type="match status" value="1"/>
</dbReference>
<keyword evidence="13 14" id="KW-0472">Membrane</keyword>
<evidence type="ECO:0000256" key="6">
    <source>
        <dbReference type="ARBA" id="ARBA00022679"/>
    </source>
</evidence>
<name>A0A7X0RR51_9BACL</name>
<keyword evidence="8" id="KW-0547">Nucleotide-binding</keyword>
<dbReference type="InterPro" id="IPR050398">
    <property type="entry name" value="HssS/ArlS-like"/>
</dbReference>
<evidence type="ECO:0000313" key="18">
    <source>
        <dbReference type="Proteomes" id="UP000547209"/>
    </source>
</evidence>
<dbReference type="RefSeq" id="WP_185143561.1">
    <property type="nucleotide sequence ID" value="NZ_JACJVP010000024.1"/>
</dbReference>
<evidence type="ECO:0000256" key="13">
    <source>
        <dbReference type="ARBA" id="ARBA00023136"/>
    </source>
</evidence>
<evidence type="ECO:0000259" key="16">
    <source>
        <dbReference type="PROSITE" id="PS50885"/>
    </source>
</evidence>
<comment type="caution">
    <text evidence="17">The sequence shown here is derived from an EMBL/GenBank/DDBJ whole genome shotgun (WGS) entry which is preliminary data.</text>
</comment>
<feature type="domain" description="HAMP" evidence="16">
    <location>
        <begin position="87"/>
        <end position="132"/>
    </location>
</feature>
<keyword evidence="7 14" id="KW-0812">Transmembrane</keyword>
<protein>
    <recommendedName>
        <fullName evidence="3">histidine kinase</fullName>
        <ecNumber evidence="3">2.7.13.3</ecNumber>
    </recommendedName>
</protein>
<sequence length="359" mass="40847">MTRLPLRRLWLQSWPYAYLRMWAGGWEEKKVSLQVLAFAVLSAIAGIIGWRLSFWYYRSEARWLILYEAAYALIVIPIVLGKVGKFHRISKGTEEIATGNLESEIQVAGKDALGRLAASINNMKLGYQNALASRIKSERMKTELITNVSHDLKTPLTSIINYVDLLKKEDIPSEKAKHYVEVLNRKSLRLKLLIDDLFEVSKMASGAVDLDIQHIDVAALLTQAMAESHKDDEEFSNSIRVKIEKPHIYAHLDGNKTWRVFENLIGNAKKYSVPHTRIYISLEEAKDSVIFHIQNTSSYEIDFDAQDLFERFKRADVSRHTEGSGLGLSIVKSIVELQGGEIGIEISGDQFKVRIRFPK</sequence>
<dbReference type="InterPro" id="IPR036097">
    <property type="entry name" value="HisK_dim/P_sf"/>
</dbReference>
<evidence type="ECO:0000256" key="4">
    <source>
        <dbReference type="ARBA" id="ARBA00022475"/>
    </source>
</evidence>
<evidence type="ECO:0000256" key="7">
    <source>
        <dbReference type="ARBA" id="ARBA00022692"/>
    </source>
</evidence>
<dbReference type="FunFam" id="1.10.287.130:FF:000008">
    <property type="entry name" value="Two-component sensor histidine kinase"/>
    <property type="match status" value="1"/>
</dbReference>
<accession>A0A7X0RR51</accession>
<dbReference type="GO" id="GO:0005886">
    <property type="term" value="C:plasma membrane"/>
    <property type="evidence" value="ECO:0007669"/>
    <property type="project" value="UniProtKB-SubCell"/>
</dbReference>
<dbReference type="SUPFAM" id="SSF158472">
    <property type="entry name" value="HAMP domain-like"/>
    <property type="match status" value="1"/>
</dbReference>
<dbReference type="SMART" id="SM00387">
    <property type="entry name" value="HATPase_c"/>
    <property type="match status" value="1"/>
</dbReference>
<evidence type="ECO:0000256" key="9">
    <source>
        <dbReference type="ARBA" id="ARBA00022777"/>
    </source>
</evidence>
<gene>
    <name evidence="17" type="ORF">H7C19_15175</name>
</gene>
<dbReference type="Gene3D" id="1.10.287.130">
    <property type="match status" value="1"/>
</dbReference>
<dbReference type="EC" id="2.7.13.3" evidence="3"/>
<evidence type="ECO:0000256" key="3">
    <source>
        <dbReference type="ARBA" id="ARBA00012438"/>
    </source>
</evidence>
<evidence type="ECO:0000313" key="17">
    <source>
        <dbReference type="EMBL" id="MBB6672020.1"/>
    </source>
</evidence>
<dbReference type="PANTHER" id="PTHR45528:SF1">
    <property type="entry name" value="SENSOR HISTIDINE KINASE CPXA"/>
    <property type="match status" value="1"/>
</dbReference>
<dbReference type="CDD" id="cd06225">
    <property type="entry name" value="HAMP"/>
    <property type="match status" value="1"/>
</dbReference>
<dbReference type="AlphaFoldDB" id="A0A7X0RR51"/>
<dbReference type="CDD" id="cd00082">
    <property type="entry name" value="HisKA"/>
    <property type="match status" value="1"/>
</dbReference>
<evidence type="ECO:0000256" key="14">
    <source>
        <dbReference type="SAM" id="Phobius"/>
    </source>
</evidence>
<dbReference type="InterPro" id="IPR003594">
    <property type="entry name" value="HATPase_dom"/>
</dbReference>
<dbReference type="PANTHER" id="PTHR45528">
    <property type="entry name" value="SENSOR HISTIDINE KINASE CPXA"/>
    <property type="match status" value="1"/>
</dbReference>
<feature type="transmembrane region" description="Helical" evidence="14">
    <location>
        <begin position="63"/>
        <end position="81"/>
    </location>
</feature>
<dbReference type="PROSITE" id="PS50885">
    <property type="entry name" value="HAMP"/>
    <property type="match status" value="1"/>
</dbReference>
<evidence type="ECO:0000256" key="11">
    <source>
        <dbReference type="ARBA" id="ARBA00022989"/>
    </source>
</evidence>
<dbReference type="PROSITE" id="PS50109">
    <property type="entry name" value="HIS_KIN"/>
    <property type="match status" value="1"/>
</dbReference>
<organism evidence="17 18">
    <name type="scientific">Cohnella nanjingensis</name>
    <dbReference type="NCBI Taxonomy" id="1387779"/>
    <lineage>
        <taxon>Bacteria</taxon>
        <taxon>Bacillati</taxon>
        <taxon>Bacillota</taxon>
        <taxon>Bacilli</taxon>
        <taxon>Bacillales</taxon>
        <taxon>Paenibacillaceae</taxon>
        <taxon>Cohnella</taxon>
    </lineage>
</organism>
<dbReference type="GO" id="GO:0005524">
    <property type="term" value="F:ATP binding"/>
    <property type="evidence" value="ECO:0007669"/>
    <property type="project" value="UniProtKB-KW"/>
</dbReference>